<comment type="subcellular location">
    <subcellularLocation>
        <location evidence="1">Fimbrium</location>
    </subcellularLocation>
</comment>
<dbReference type="Proteomes" id="UP000199693">
    <property type="component" value="Unassembled WGS sequence"/>
</dbReference>
<dbReference type="PANTHER" id="PTHR33420">
    <property type="entry name" value="FIMBRIAL SUBUNIT ELFA-RELATED"/>
    <property type="match status" value="1"/>
</dbReference>
<feature type="signal peptide" evidence="5">
    <location>
        <begin position="1"/>
        <end position="23"/>
    </location>
</feature>
<accession>A0A239N3Q8</accession>
<dbReference type="GO" id="GO:0009289">
    <property type="term" value="C:pilus"/>
    <property type="evidence" value="ECO:0007669"/>
    <property type="project" value="UniProtKB-SubCell"/>
</dbReference>
<protein>
    <submittedName>
        <fullName evidence="7">Major type 1 subunit fimbrin (Pilin)</fullName>
    </submittedName>
</protein>
<dbReference type="Gene3D" id="2.60.40.1090">
    <property type="entry name" value="Fimbrial-type adhesion domain"/>
    <property type="match status" value="1"/>
</dbReference>
<gene>
    <name evidence="7" type="ORF">SAMN05216189_10399</name>
    <name evidence="8" type="ORF">SAMN06295949_13546</name>
</gene>
<evidence type="ECO:0000259" key="6">
    <source>
        <dbReference type="Pfam" id="PF00419"/>
    </source>
</evidence>
<keyword evidence="3 5" id="KW-0732">Signal</keyword>
<reference evidence="7 10" key="1">
    <citation type="submission" date="2016-10" db="EMBL/GenBank/DDBJ databases">
        <authorList>
            <person name="de Groot N.N."/>
        </authorList>
    </citation>
    <scope>NUCLEOTIDE SEQUENCE [LARGE SCALE GENOMIC DNA]</scope>
    <source>
        <strain evidence="7 10">CCM 7361</strain>
    </source>
</reference>
<name>A0A239N3Q8_9PSED</name>
<dbReference type="RefSeq" id="WP_089394228.1">
    <property type="nucleotide sequence ID" value="NZ_FNEC01000039.1"/>
</dbReference>
<evidence type="ECO:0000313" key="8">
    <source>
        <dbReference type="EMBL" id="SNT49082.1"/>
    </source>
</evidence>
<keyword evidence="4" id="KW-0281">Fimbrium</keyword>
<dbReference type="SUPFAM" id="SSF49401">
    <property type="entry name" value="Bacterial adhesins"/>
    <property type="match status" value="1"/>
</dbReference>
<dbReference type="Proteomes" id="UP000198309">
    <property type="component" value="Unassembled WGS sequence"/>
</dbReference>
<evidence type="ECO:0000256" key="4">
    <source>
        <dbReference type="ARBA" id="ARBA00023263"/>
    </source>
</evidence>
<comment type="similarity">
    <text evidence="2">Belongs to the fimbrial protein family.</text>
</comment>
<dbReference type="GO" id="GO:0043709">
    <property type="term" value="P:cell adhesion involved in single-species biofilm formation"/>
    <property type="evidence" value="ECO:0007669"/>
    <property type="project" value="TreeGrafter"/>
</dbReference>
<feature type="chain" id="PRO_5030041073" evidence="5">
    <location>
        <begin position="24"/>
        <end position="183"/>
    </location>
</feature>
<evidence type="ECO:0000256" key="5">
    <source>
        <dbReference type="SAM" id="SignalP"/>
    </source>
</evidence>
<evidence type="ECO:0000313" key="10">
    <source>
        <dbReference type="Proteomes" id="UP000199693"/>
    </source>
</evidence>
<dbReference type="AlphaFoldDB" id="A0A239N3Q8"/>
<dbReference type="InterPro" id="IPR050263">
    <property type="entry name" value="Bact_Fimbrial_Adh_Pro"/>
</dbReference>
<dbReference type="EMBL" id="FNEC01000039">
    <property type="protein sequence ID" value="SDK46474.1"/>
    <property type="molecule type" value="Genomic_DNA"/>
</dbReference>
<evidence type="ECO:0000256" key="2">
    <source>
        <dbReference type="ARBA" id="ARBA00006671"/>
    </source>
</evidence>
<evidence type="ECO:0000313" key="7">
    <source>
        <dbReference type="EMBL" id="SDK46474.1"/>
    </source>
</evidence>
<sequence>MQKKLLAAMLALVGTGASLAVSAAQTGQITITGKVIDTTCVVDAGSGNVQVTLPNVDKSLLQNPGSYTGITPFSVKVSGCTGSSGTGADTVSMAFVPDSNVDMNGNLANTGSATAVAVQLLDKNQQPINVRNDSYSAQVARGESTDVAGGDVNLNYYARYFSAAGGATAGTVASQANFQLIYQ</sequence>
<dbReference type="PANTHER" id="PTHR33420:SF3">
    <property type="entry name" value="FIMBRIAL SUBUNIT ELFA"/>
    <property type="match status" value="1"/>
</dbReference>
<dbReference type="InterPro" id="IPR000259">
    <property type="entry name" value="Adhesion_dom_fimbrial"/>
</dbReference>
<evidence type="ECO:0000256" key="3">
    <source>
        <dbReference type="ARBA" id="ARBA00022729"/>
    </source>
</evidence>
<dbReference type="Pfam" id="PF00419">
    <property type="entry name" value="Fimbrial"/>
    <property type="match status" value="1"/>
</dbReference>
<proteinExistence type="inferred from homology"/>
<dbReference type="EMBL" id="FZPC01000035">
    <property type="protein sequence ID" value="SNT49082.1"/>
    <property type="molecule type" value="Genomic_DNA"/>
</dbReference>
<dbReference type="InterPro" id="IPR008966">
    <property type="entry name" value="Adhesion_dom_sf"/>
</dbReference>
<evidence type="ECO:0000256" key="1">
    <source>
        <dbReference type="ARBA" id="ARBA00004561"/>
    </source>
</evidence>
<keyword evidence="9" id="KW-1185">Reference proteome</keyword>
<organism evidence="7 10">
    <name type="scientific">Pseudomonas delhiensis</name>
    <dbReference type="NCBI Taxonomy" id="366289"/>
    <lineage>
        <taxon>Bacteria</taxon>
        <taxon>Pseudomonadati</taxon>
        <taxon>Pseudomonadota</taxon>
        <taxon>Gammaproteobacteria</taxon>
        <taxon>Pseudomonadales</taxon>
        <taxon>Pseudomonadaceae</taxon>
        <taxon>Pseudomonas</taxon>
    </lineage>
</organism>
<feature type="domain" description="Fimbrial-type adhesion" evidence="6">
    <location>
        <begin position="29"/>
        <end position="183"/>
    </location>
</feature>
<evidence type="ECO:0000313" key="9">
    <source>
        <dbReference type="Proteomes" id="UP000198309"/>
    </source>
</evidence>
<reference evidence="8 9" key="2">
    <citation type="submission" date="2017-06" db="EMBL/GenBank/DDBJ databases">
        <authorList>
            <person name="Varghese N."/>
            <person name="Submissions S."/>
        </authorList>
    </citation>
    <scope>NUCLEOTIDE SEQUENCE [LARGE SCALE GENOMIC DNA]</scope>
    <source>
        <strain evidence="8 9">RLD-1</strain>
    </source>
</reference>
<dbReference type="InterPro" id="IPR036937">
    <property type="entry name" value="Adhesion_dom_fimbrial_sf"/>
</dbReference>